<dbReference type="Proteomes" id="UP000011592">
    <property type="component" value="Unassembled WGS sequence"/>
</dbReference>
<sequence>STECSLEVFCSINEKHGIIEIMFLGKFLQESFRQHGRSRRVQPSMGDFVRLWINGSVQPISMFVKLNHRLIERDVIRIFVTSWL</sequence>
<evidence type="ECO:0000313" key="2">
    <source>
        <dbReference type="Proteomes" id="UP000011592"/>
    </source>
</evidence>
<proteinExistence type="predicted"/>
<organism evidence="1 2">
    <name type="scientific">Natrinema gari JCM 14663</name>
    <dbReference type="NCBI Taxonomy" id="1230459"/>
    <lineage>
        <taxon>Archaea</taxon>
        <taxon>Methanobacteriati</taxon>
        <taxon>Methanobacteriota</taxon>
        <taxon>Stenosarchaea group</taxon>
        <taxon>Halobacteria</taxon>
        <taxon>Halobacteriales</taxon>
        <taxon>Natrialbaceae</taxon>
        <taxon>Natrinema</taxon>
    </lineage>
</organism>
<dbReference type="EMBL" id="AOIJ01000071">
    <property type="protein sequence ID" value="ELY76695.1"/>
    <property type="molecule type" value="Genomic_DNA"/>
</dbReference>
<feature type="non-terminal residue" evidence="1">
    <location>
        <position position="1"/>
    </location>
</feature>
<protein>
    <submittedName>
        <fullName evidence="1">Uncharacterized protein</fullName>
    </submittedName>
</protein>
<name>L9YR42_9EURY</name>
<keyword evidence="2" id="KW-1185">Reference proteome</keyword>
<reference evidence="1 2" key="1">
    <citation type="journal article" date="2014" name="PLoS Genet.">
        <title>Phylogenetically driven sequencing of extremely halophilic archaea reveals strategies for static and dynamic osmo-response.</title>
        <authorList>
            <person name="Becker E.A."/>
            <person name="Seitzer P.M."/>
            <person name="Tritt A."/>
            <person name="Larsen D."/>
            <person name="Krusor M."/>
            <person name="Yao A.I."/>
            <person name="Wu D."/>
            <person name="Madern D."/>
            <person name="Eisen J.A."/>
            <person name="Darling A.E."/>
            <person name="Facciotti M.T."/>
        </authorList>
    </citation>
    <scope>NUCLEOTIDE SEQUENCE [LARGE SCALE GENOMIC DNA]</scope>
    <source>
        <strain evidence="1 2">JCM 14663</strain>
    </source>
</reference>
<gene>
    <name evidence="1" type="ORF">C486_17587</name>
</gene>
<dbReference type="AlphaFoldDB" id="L9YR42"/>
<accession>L9YR42</accession>
<comment type="caution">
    <text evidence="1">The sequence shown here is derived from an EMBL/GenBank/DDBJ whole genome shotgun (WGS) entry which is preliminary data.</text>
</comment>
<dbReference type="PATRIC" id="fig|1230459.4.peg.3488"/>
<evidence type="ECO:0000313" key="1">
    <source>
        <dbReference type="EMBL" id="ELY76695.1"/>
    </source>
</evidence>